<protein>
    <recommendedName>
        <fullName evidence="5">RxLR effector protein</fullName>
    </recommendedName>
</protein>
<evidence type="ECO:0000313" key="7">
    <source>
        <dbReference type="EMBL" id="KAG7401776.1"/>
    </source>
</evidence>
<evidence type="ECO:0000256" key="1">
    <source>
        <dbReference type="ARBA" id="ARBA00004613"/>
    </source>
</evidence>
<evidence type="ECO:0000256" key="4">
    <source>
        <dbReference type="ARBA" id="ARBA00022729"/>
    </source>
</evidence>
<comment type="caution">
    <text evidence="7">The sequence shown here is derived from an EMBL/GenBank/DDBJ whole genome shotgun (WGS) entry which is preliminary data.</text>
</comment>
<feature type="region of interest" description="Disordered" evidence="6">
    <location>
        <begin position="45"/>
        <end position="71"/>
    </location>
</feature>
<feature type="chain" id="PRO_5035883699" description="RxLR effector protein" evidence="5">
    <location>
        <begin position="21"/>
        <end position="204"/>
    </location>
</feature>
<keyword evidence="8" id="KW-1185">Reference proteome</keyword>
<evidence type="ECO:0000313" key="8">
    <source>
        <dbReference type="Proteomes" id="UP000693981"/>
    </source>
</evidence>
<organism evidence="7 8">
    <name type="scientific">Phytophthora boehmeriae</name>
    <dbReference type="NCBI Taxonomy" id="109152"/>
    <lineage>
        <taxon>Eukaryota</taxon>
        <taxon>Sar</taxon>
        <taxon>Stramenopiles</taxon>
        <taxon>Oomycota</taxon>
        <taxon>Peronosporomycetes</taxon>
        <taxon>Peronosporales</taxon>
        <taxon>Peronosporaceae</taxon>
        <taxon>Phytophthora</taxon>
    </lineage>
</organism>
<evidence type="ECO:0000256" key="2">
    <source>
        <dbReference type="ARBA" id="ARBA00010400"/>
    </source>
</evidence>
<evidence type="ECO:0000256" key="5">
    <source>
        <dbReference type="RuleBase" id="RU367124"/>
    </source>
</evidence>
<comment type="similarity">
    <text evidence="2 5">Belongs to the RxLR effector family.</text>
</comment>
<evidence type="ECO:0000256" key="6">
    <source>
        <dbReference type="SAM" id="MobiDB-lite"/>
    </source>
</evidence>
<evidence type="ECO:0000256" key="3">
    <source>
        <dbReference type="ARBA" id="ARBA00022525"/>
    </source>
</evidence>
<reference evidence="7" key="1">
    <citation type="submission" date="2021-02" db="EMBL/GenBank/DDBJ databases">
        <authorList>
            <person name="Palmer J.M."/>
        </authorList>
    </citation>
    <scope>NUCLEOTIDE SEQUENCE</scope>
    <source>
        <strain evidence="7">SCRP23</strain>
    </source>
</reference>
<dbReference type="InterPro" id="IPR031825">
    <property type="entry name" value="RXLR"/>
</dbReference>
<comment type="domain">
    <text evidence="5">The RxLR-dEER motif acts to carry the protein into the host cell cytoplasm through binding to cell surface phosphatidylinositol-3-phosphate.</text>
</comment>
<comment type="function">
    <text evidence="5">Effector that suppresses plant defense responses during pathogen infection.</text>
</comment>
<dbReference type="EMBL" id="JAGDFL010000008">
    <property type="protein sequence ID" value="KAG7401776.1"/>
    <property type="molecule type" value="Genomic_DNA"/>
</dbReference>
<sequence length="204" mass="22169">MGRVFALFAAVAAFTTCVTAVLDPTQTQLSSTPPTGHPVATRLLKSGHDDIGGKRGLRTDTSTDDGDTTTEERAISIPGLAKLTDKLKSNPTVSKYVDELKTIVGQLKNTAAYSKLIAKVEKLAAKVKALPGAAKIAEMYKKLKFYLWYKLNVTPDDIYKKFKLGAGGPVNTAKNDEYMQYKMFYTVSKREDALKKKPAAAATT</sequence>
<comment type="subcellular location">
    <subcellularLocation>
        <location evidence="1 5">Secreted</location>
    </subcellularLocation>
</comment>
<dbReference type="Proteomes" id="UP000693981">
    <property type="component" value="Unassembled WGS sequence"/>
</dbReference>
<name>A0A8T1X7G9_9STRA</name>
<feature type="signal peptide" evidence="5">
    <location>
        <begin position="1"/>
        <end position="20"/>
    </location>
</feature>
<gene>
    <name evidence="7" type="ORF">PHYBOEH_011065</name>
</gene>
<dbReference type="AlphaFoldDB" id="A0A8T1X7G9"/>
<proteinExistence type="inferred from homology"/>
<keyword evidence="3 5" id="KW-0964">Secreted</keyword>
<dbReference type="Pfam" id="PF16810">
    <property type="entry name" value="RXLR"/>
    <property type="match status" value="1"/>
</dbReference>
<accession>A0A8T1X7G9</accession>
<keyword evidence="4 5" id="KW-0732">Signal</keyword>